<keyword evidence="2" id="KW-0808">Transferase</keyword>
<keyword evidence="2" id="KW-0489">Methyltransferase</keyword>
<accession>A0ABP7JWW4</accession>
<dbReference type="CDD" id="cd02440">
    <property type="entry name" value="AdoMet_MTases"/>
    <property type="match status" value="1"/>
</dbReference>
<keyword evidence="3" id="KW-1185">Reference proteome</keyword>
<dbReference type="Gene3D" id="3.40.50.150">
    <property type="entry name" value="Vaccinia Virus protein VP39"/>
    <property type="match status" value="1"/>
</dbReference>
<organism evidence="2 3">
    <name type="scientific">Amycolatopsis tucumanensis</name>
    <dbReference type="NCBI Taxonomy" id="401106"/>
    <lineage>
        <taxon>Bacteria</taxon>
        <taxon>Bacillati</taxon>
        <taxon>Actinomycetota</taxon>
        <taxon>Actinomycetes</taxon>
        <taxon>Pseudonocardiales</taxon>
        <taxon>Pseudonocardiaceae</taxon>
        <taxon>Amycolatopsis</taxon>
    </lineage>
</organism>
<comment type="caution">
    <text evidence="2">The sequence shown here is derived from an EMBL/GenBank/DDBJ whole genome shotgun (WGS) entry which is preliminary data.</text>
</comment>
<reference evidence="3" key="1">
    <citation type="journal article" date="2019" name="Int. J. Syst. Evol. Microbiol.">
        <title>The Global Catalogue of Microorganisms (GCM) 10K type strain sequencing project: providing services to taxonomists for standard genome sequencing and annotation.</title>
        <authorList>
            <consortium name="The Broad Institute Genomics Platform"/>
            <consortium name="The Broad Institute Genome Sequencing Center for Infectious Disease"/>
            <person name="Wu L."/>
            <person name="Ma J."/>
        </authorList>
    </citation>
    <scope>NUCLEOTIDE SEQUENCE [LARGE SCALE GENOMIC DNA]</scope>
    <source>
        <strain evidence="3">JCM 17017</strain>
    </source>
</reference>
<dbReference type="InterPro" id="IPR013216">
    <property type="entry name" value="Methyltransf_11"/>
</dbReference>
<dbReference type="Proteomes" id="UP001501624">
    <property type="component" value="Unassembled WGS sequence"/>
</dbReference>
<dbReference type="InterPro" id="IPR029063">
    <property type="entry name" value="SAM-dependent_MTases_sf"/>
</dbReference>
<evidence type="ECO:0000259" key="1">
    <source>
        <dbReference type="Pfam" id="PF08241"/>
    </source>
</evidence>
<dbReference type="InterPro" id="IPR050508">
    <property type="entry name" value="Methyltransf_Superfamily"/>
</dbReference>
<protein>
    <submittedName>
        <fullName evidence="2">Class I SAM-dependent methyltransferase</fullName>
    </submittedName>
</protein>
<gene>
    <name evidence="2" type="ORF">GCM10022380_87910</name>
</gene>
<dbReference type="GO" id="GO:0008168">
    <property type="term" value="F:methyltransferase activity"/>
    <property type="evidence" value="ECO:0007669"/>
    <property type="project" value="UniProtKB-KW"/>
</dbReference>
<dbReference type="EMBL" id="BAABCM010000026">
    <property type="protein sequence ID" value="GAA3856864.1"/>
    <property type="molecule type" value="Genomic_DNA"/>
</dbReference>
<evidence type="ECO:0000313" key="3">
    <source>
        <dbReference type="Proteomes" id="UP001501624"/>
    </source>
</evidence>
<name>A0ABP7JWW4_9PSEU</name>
<feature type="domain" description="Methyltransferase type 11" evidence="1">
    <location>
        <begin position="66"/>
        <end position="160"/>
    </location>
</feature>
<dbReference type="PANTHER" id="PTHR42912">
    <property type="entry name" value="METHYLTRANSFERASE"/>
    <property type="match status" value="1"/>
</dbReference>
<dbReference type="Pfam" id="PF08241">
    <property type="entry name" value="Methyltransf_11"/>
    <property type="match status" value="1"/>
</dbReference>
<dbReference type="PANTHER" id="PTHR42912:SF93">
    <property type="entry name" value="N6-ADENOSINE-METHYLTRANSFERASE TMT1A"/>
    <property type="match status" value="1"/>
</dbReference>
<sequence>MALSNQRRADKQVANIRDDAVRDQYADASAASGYVAAHESGPSTRYFFSRLHVVDEALAPVSGDLLDIGCGPGILISHLLATRPGEFRITACDRSPAMIDAVAERTGHAGVRLSVARIEEMPFPDDSFDVVVAMGVLEYAEVRQALRELARVTRPGGLAVVTMLNPLSPYRTFEWCVYWPTLRLLGRLERLLGVPSSKRHGVPRSGIRALPARRLRRLLRNAGFHPRDLVYYDVTPFLPPVDKIVRRWKQGWRHHPDKTVSRGASRWLGTGYLVTARRAD</sequence>
<dbReference type="RefSeq" id="WP_237339380.1">
    <property type="nucleotide sequence ID" value="NZ_BAABCM010000026.1"/>
</dbReference>
<evidence type="ECO:0000313" key="2">
    <source>
        <dbReference type="EMBL" id="GAA3856864.1"/>
    </source>
</evidence>
<proteinExistence type="predicted"/>
<dbReference type="GO" id="GO:0032259">
    <property type="term" value="P:methylation"/>
    <property type="evidence" value="ECO:0007669"/>
    <property type="project" value="UniProtKB-KW"/>
</dbReference>
<dbReference type="SUPFAM" id="SSF53335">
    <property type="entry name" value="S-adenosyl-L-methionine-dependent methyltransferases"/>
    <property type="match status" value="1"/>
</dbReference>